<reference evidence="2 3" key="1">
    <citation type="submission" date="2018-11" db="EMBL/GenBank/DDBJ databases">
        <title>Draft genome sequence of Ferruginibacter sp. BO-59.</title>
        <authorList>
            <person name="Im W.T."/>
        </authorList>
    </citation>
    <scope>NUCLEOTIDE SEQUENCE [LARGE SCALE GENOMIC DNA]</scope>
    <source>
        <strain evidence="2 3">BO-59</strain>
    </source>
</reference>
<keyword evidence="3" id="KW-1185">Reference proteome</keyword>
<evidence type="ECO:0000313" key="3">
    <source>
        <dbReference type="Proteomes" id="UP000267223"/>
    </source>
</evidence>
<feature type="region of interest" description="Disordered" evidence="1">
    <location>
        <begin position="1"/>
        <end position="62"/>
    </location>
</feature>
<evidence type="ECO:0000256" key="1">
    <source>
        <dbReference type="SAM" id="MobiDB-lite"/>
    </source>
</evidence>
<sequence>MSKSIPSRPNTPTPKPQPQPQPPKPKPQPPKPQPPKPQPPKPGIREQPKLPNKGNPPGLTHG</sequence>
<dbReference type="EMBL" id="RJJR01000018">
    <property type="protein sequence ID" value="RNI33581.1"/>
    <property type="molecule type" value="Genomic_DNA"/>
</dbReference>
<name>A0A3M9N724_9BACT</name>
<dbReference type="AlphaFoldDB" id="A0A3M9N724"/>
<proteinExistence type="predicted"/>
<gene>
    <name evidence="2" type="ORF">EFY79_18335</name>
</gene>
<protein>
    <submittedName>
        <fullName evidence="2">Uncharacterized protein</fullName>
    </submittedName>
</protein>
<evidence type="ECO:0000313" key="2">
    <source>
        <dbReference type="EMBL" id="RNI33581.1"/>
    </source>
</evidence>
<dbReference type="Proteomes" id="UP000267223">
    <property type="component" value="Unassembled WGS sequence"/>
</dbReference>
<feature type="compositionally biased region" description="Pro residues" evidence="1">
    <location>
        <begin position="9"/>
        <end position="42"/>
    </location>
</feature>
<organism evidence="2 3">
    <name type="scientific">Hanamia caeni</name>
    <dbReference type="NCBI Taxonomy" id="2294116"/>
    <lineage>
        <taxon>Bacteria</taxon>
        <taxon>Pseudomonadati</taxon>
        <taxon>Bacteroidota</taxon>
        <taxon>Chitinophagia</taxon>
        <taxon>Chitinophagales</taxon>
        <taxon>Chitinophagaceae</taxon>
        <taxon>Hanamia</taxon>
    </lineage>
</organism>
<accession>A0A3M9N724</accession>
<comment type="caution">
    <text evidence="2">The sequence shown here is derived from an EMBL/GenBank/DDBJ whole genome shotgun (WGS) entry which is preliminary data.</text>
</comment>